<evidence type="ECO:0000313" key="2">
    <source>
        <dbReference type="WBParaSite" id="PS1159_v2.g9190.t1"/>
    </source>
</evidence>
<protein>
    <submittedName>
        <fullName evidence="2">Cytochrome P450</fullName>
    </submittedName>
</protein>
<name>A0AC35GW98_9BILA</name>
<organism evidence="1 2">
    <name type="scientific">Panagrolaimus sp. PS1159</name>
    <dbReference type="NCBI Taxonomy" id="55785"/>
    <lineage>
        <taxon>Eukaryota</taxon>
        <taxon>Metazoa</taxon>
        <taxon>Ecdysozoa</taxon>
        <taxon>Nematoda</taxon>
        <taxon>Chromadorea</taxon>
        <taxon>Rhabditida</taxon>
        <taxon>Tylenchina</taxon>
        <taxon>Panagrolaimomorpha</taxon>
        <taxon>Panagrolaimoidea</taxon>
        <taxon>Panagrolaimidae</taxon>
        <taxon>Panagrolaimus</taxon>
    </lineage>
</organism>
<proteinExistence type="predicted"/>
<reference evidence="2" key="1">
    <citation type="submission" date="2022-11" db="UniProtKB">
        <authorList>
            <consortium name="WormBaseParasite"/>
        </authorList>
    </citation>
    <scope>IDENTIFICATION</scope>
</reference>
<evidence type="ECO:0000313" key="1">
    <source>
        <dbReference type="Proteomes" id="UP000887580"/>
    </source>
</evidence>
<accession>A0AC35GW98</accession>
<dbReference type="Proteomes" id="UP000887580">
    <property type="component" value="Unplaced"/>
</dbReference>
<dbReference type="WBParaSite" id="PS1159_v2.g9190.t1">
    <property type="protein sequence ID" value="PS1159_v2.g9190.t1"/>
    <property type="gene ID" value="PS1159_v2.g9190"/>
</dbReference>
<sequence>MSFVLYCFISFIFAILFYNYYWKRRHFPPGPAPFPLLGNISQFGTKEPNYAKFKELKEQYGEIYTIWAAERPLVILTDFKLLQDTLIKDSDAFAGRISLGKFNEHVRGGDYGIIFIDGDIWKEHRRFALQVFRNFGMGRGLMEEKIHLELGYFIEGLRSSIENEETIQNLIPKIEITVASIINQLLFGFAYHGNEKVEEFIKIKETINKHMRIGGYPGALFAMHYPKIAPYLPILRNRYYELIDGYRTIIDYCQKQINAHKNAKSNDTEPNDYVDAYLQEAERQGKDSTFTEKQLVNALYDMFIAGQETTSNTIIFAIIYALNYPEKLKNLHNELDKVIGNDRRITLGDKNSLPYCNAFIYESQRLVNLLASNLPHKLLRNVEIRGYQIPKGTVIIPQISTILFDDKIFPDPLNFIPERFIDENGDLKKIDEFIPFSMGKRQCLGESLAKMELYLIITNFFNHFNITPVNEEKLPSMKKIRGITVQPYPFECNITKRY</sequence>